<dbReference type="PANTHER" id="PTHR22916:SF3">
    <property type="entry name" value="UDP-GLCNAC:BETAGAL BETA-1,3-N-ACETYLGLUCOSAMINYLTRANSFERASE-LIKE PROTEIN 1"/>
    <property type="match status" value="1"/>
</dbReference>
<name>A0AAJ4GCR7_LIMFE</name>
<evidence type="ECO:0000313" key="3">
    <source>
        <dbReference type="Proteomes" id="UP000503169"/>
    </source>
</evidence>
<dbReference type="Proteomes" id="UP000503169">
    <property type="component" value="Chromosome"/>
</dbReference>
<accession>A0AAJ4GCR7</accession>
<dbReference type="AlphaFoldDB" id="A0AAJ4GCR7"/>
<feature type="domain" description="Glycosyltransferase 2-like" evidence="1">
    <location>
        <begin position="71"/>
        <end position="184"/>
    </location>
</feature>
<dbReference type="Pfam" id="PF00535">
    <property type="entry name" value="Glycos_transf_2"/>
    <property type="match status" value="1"/>
</dbReference>
<dbReference type="Gene3D" id="3.90.550.10">
    <property type="entry name" value="Spore Coat Polysaccharide Biosynthesis Protein SpsA, Chain A"/>
    <property type="match status" value="1"/>
</dbReference>
<organism evidence="2 3">
    <name type="scientific">Limosilactobacillus fermentum</name>
    <name type="common">Lactobacillus fermentum</name>
    <dbReference type="NCBI Taxonomy" id="1613"/>
    <lineage>
        <taxon>Bacteria</taxon>
        <taxon>Bacillati</taxon>
        <taxon>Bacillota</taxon>
        <taxon>Bacilli</taxon>
        <taxon>Lactobacillales</taxon>
        <taxon>Lactobacillaceae</taxon>
        <taxon>Limosilactobacillus</taxon>
    </lineage>
</organism>
<dbReference type="InterPro" id="IPR001173">
    <property type="entry name" value="Glyco_trans_2-like"/>
</dbReference>
<dbReference type="GO" id="GO:0016758">
    <property type="term" value="F:hexosyltransferase activity"/>
    <property type="evidence" value="ECO:0007669"/>
    <property type="project" value="UniProtKB-ARBA"/>
</dbReference>
<dbReference type="PANTHER" id="PTHR22916">
    <property type="entry name" value="GLYCOSYLTRANSFERASE"/>
    <property type="match status" value="1"/>
</dbReference>
<gene>
    <name evidence="2" type="ORF">HCY95_00118</name>
</gene>
<protein>
    <recommendedName>
        <fullName evidence="1">Glycosyltransferase 2-like domain-containing protein</fullName>
    </recommendedName>
</protein>
<dbReference type="CDD" id="cd00761">
    <property type="entry name" value="Glyco_tranf_GTA_type"/>
    <property type="match status" value="1"/>
</dbReference>
<dbReference type="EMBL" id="CP050919">
    <property type="protein sequence ID" value="QIX57724.1"/>
    <property type="molecule type" value="Genomic_DNA"/>
</dbReference>
<sequence length="370" mass="42696">MVTKNRISYIIHQLHKRYSLPFSIVKLSSLMFSNKLTGLSSSRSYLKKIFPDNGGSSYGNNLLKIQYDLQIVVAAYNCEQTIKECLCSILNQKTKYRVITKVIDDGSTDNTGKIIDHIAEKANGRLNIIHQTNKGLSGARNTGIKVINGKYLMFVDADDTLADGAIESLLDNAYKYNGDIVEGGYNILVNNDVRSTFKHSFSKKVNPFNTLYGYPWGKLYRSYLFKNVVFPKEYWFEDTVAMYRIWPNAKHVVTVKNVVYNYYKNSHGITATSQGKAKSLDTLWVTQKLLNECNNINMQTYNFTLSQIVMNTQRLSYLSDKVNKANFVISRYWVEHYFSEYETNDKKYLMIECILKSGTYKDFLNYVYEE</sequence>
<dbReference type="SUPFAM" id="SSF53448">
    <property type="entry name" value="Nucleotide-diphospho-sugar transferases"/>
    <property type="match status" value="1"/>
</dbReference>
<reference evidence="2 3" key="1">
    <citation type="submission" date="2020-04" db="EMBL/GenBank/DDBJ databases">
        <title>Novel strain L. Fermentum HFD1 producer antibacterial peptides.</title>
        <authorList>
            <person name="Ozhegov G.D."/>
            <person name="Pavlova A.S."/>
            <person name="Zhuravleva D.E."/>
            <person name="Gogoleva N.V."/>
            <person name="Shagimardanova E.I."/>
            <person name="Markelova M.I."/>
            <person name="Yarullina D.R."/>
            <person name="Kayumov A.R."/>
        </authorList>
    </citation>
    <scope>NUCLEOTIDE SEQUENCE [LARGE SCALE GENOMIC DNA]</scope>
    <source>
        <strain evidence="2 3">HFD1</strain>
    </source>
</reference>
<evidence type="ECO:0000313" key="2">
    <source>
        <dbReference type="EMBL" id="QIX57724.1"/>
    </source>
</evidence>
<dbReference type="RefSeq" id="WP_168183380.1">
    <property type="nucleotide sequence ID" value="NZ_CP050919.1"/>
</dbReference>
<evidence type="ECO:0000259" key="1">
    <source>
        <dbReference type="Pfam" id="PF00535"/>
    </source>
</evidence>
<dbReference type="InterPro" id="IPR029044">
    <property type="entry name" value="Nucleotide-diphossugar_trans"/>
</dbReference>
<proteinExistence type="predicted"/>